<keyword evidence="7 9" id="KW-0811">Translocation</keyword>
<evidence type="ECO:0000256" key="1">
    <source>
        <dbReference type="ARBA" id="ARBA00004141"/>
    </source>
</evidence>
<dbReference type="HOGENOM" id="CLU_094156_3_0_14"/>
<keyword evidence="9" id="KW-1003">Cell membrane</keyword>
<dbReference type="Proteomes" id="UP000001491">
    <property type="component" value="Chromosome"/>
</dbReference>
<keyword evidence="3 9" id="KW-0813">Transport</keyword>
<evidence type="ECO:0000256" key="2">
    <source>
        <dbReference type="ARBA" id="ARBA00008445"/>
    </source>
</evidence>
<evidence type="ECO:0000256" key="5">
    <source>
        <dbReference type="ARBA" id="ARBA00022927"/>
    </source>
</evidence>
<dbReference type="Pfam" id="PF03840">
    <property type="entry name" value="SecG"/>
    <property type="match status" value="1"/>
</dbReference>
<organism evidence="10 11">
    <name type="scientific">Mesomycoplasma conjunctivae (strain ATCC 25834 / NCTC 10147 / HRC/581)</name>
    <name type="common">Mycoplasma conjunctivae</name>
    <dbReference type="NCBI Taxonomy" id="572263"/>
    <lineage>
        <taxon>Bacteria</taxon>
        <taxon>Bacillati</taxon>
        <taxon>Mycoplasmatota</taxon>
        <taxon>Mycoplasmoidales</taxon>
        <taxon>Metamycoplasmataceae</taxon>
        <taxon>Mesomycoplasma</taxon>
    </lineage>
</organism>
<sequence length="78" mass="8817">MVFKTIILVIILIISVLMIIVSLLMSPHSNSFSGALIGSSDLDLFQVSKERSFKKFTKWTMFVLGILFMIIALLIRLL</sequence>
<keyword evidence="4 9" id="KW-0812">Transmembrane</keyword>
<dbReference type="EMBL" id="FM864216">
    <property type="protein sequence ID" value="CAT05356.1"/>
    <property type="molecule type" value="Genomic_DNA"/>
</dbReference>
<keyword evidence="8 9" id="KW-0472">Membrane</keyword>
<dbReference type="InterPro" id="IPR004692">
    <property type="entry name" value="SecG"/>
</dbReference>
<evidence type="ECO:0000256" key="7">
    <source>
        <dbReference type="ARBA" id="ARBA00023010"/>
    </source>
</evidence>
<evidence type="ECO:0000256" key="9">
    <source>
        <dbReference type="RuleBase" id="RU365087"/>
    </source>
</evidence>
<name>C5J793_MESCH</name>
<evidence type="ECO:0000313" key="10">
    <source>
        <dbReference type="EMBL" id="CAT05356.1"/>
    </source>
</evidence>
<evidence type="ECO:0000256" key="4">
    <source>
        <dbReference type="ARBA" id="ARBA00022692"/>
    </source>
</evidence>
<evidence type="ECO:0000256" key="6">
    <source>
        <dbReference type="ARBA" id="ARBA00022989"/>
    </source>
</evidence>
<feature type="transmembrane region" description="Helical" evidence="9">
    <location>
        <begin position="6"/>
        <end position="25"/>
    </location>
</feature>
<evidence type="ECO:0000256" key="8">
    <source>
        <dbReference type="ARBA" id="ARBA00023136"/>
    </source>
</evidence>
<keyword evidence="11" id="KW-1185">Reference proteome</keyword>
<keyword evidence="5 9" id="KW-0653">Protein transport</keyword>
<evidence type="ECO:0000313" key="11">
    <source>
        <dbReference type="Proteomes" id="UP000001491"/>
    </source>
</evidence>
<proteinExistence type="inferred from homology"/>
<dbReference type="AlphaFoldDB" id="C5J793"/>
<comment type="subcellular location">
    <subcellularLocation>
        <location evidence="9">Cell membrane</location>
        <topology evidence="9">Multi-pass membrane protein</topology>
    </subcellularLocation>
    <subcellularLocation>
        <location evidence="1">Membrane</location>
        <topology evidence="1">Multi-pass membrane protein</topology>
    </subcellularLocation>
</comment>
<dbReference type="KEGG" id="mco:MCJ_006620"/>
<evidence type="ECO:0000256" key="3">
    <source>
        <dbReference type="ARBA" id="ARBA00022448"/>
    </source>
</evidence>
<comment type="similarity">
    <text evidence="2 9">Belongs to the SecG family.</text>
</comment>
<protein>
    <recommendedName>
        <fullName evidence="9">Protein-export membrane protein SecG</fullName>
    </recommendedName>
</protein>
<dbReference type="GO" id="GO:0015450">
    <property type="term" value="F:protein-transporting ATPase activity"/>
    <property type="evidence" value="ECO:0007669"/>
    <property type="project" value="UniProtKB-UniRule"/>
</dbReference>
<dbReference type="NCBIfam" id="TIGR00810">
    <property type="entry name" value="secG"/>
    <property type="match status" value="1"/>
</dbReference>
<reference evidence="11" key="1">
    <citation type="journal article" date="2009" name="BMC Bioinformatics">
        <title>The Mycoplasma conjunctivae genome sequencing, annotation and analysis.</title>
        <authorList>
            <person name="Calderon-Copete S.P."/>
            <person name="Wigger G."/>
            <person name="Wunderlin C."/>
            <person name="Schmidheini T."/>
            <person name="Frey J."/>
            <person name="Quail M.A."/>
            <person name="Falquet L."/>
        </authorList>
    </citation>
    <scope>NUCLEOTIDE SEQUENCE [LARGE SCALE GENOMIC DNA]</scope>
    <source>
        <strain evidence="11">ATCC 25834 / NCTC 10147 / HRC/581</strain>
    </source>
</reference>
<keyword evidence="6 9" id="KW-1133">Transmembrane helix</keyword>
<dbReference type="GO" id="GO:0009306">
    <property type="term" value="P:protein secretion"/>
    <property type="evidence" value="ECO:0007669"/>
    <property type="project" value="UniProtKB-UniRule"/>
</dbReference>
<accession>C5J793</accession>
<dbReference type="eggNOG" id="ENOG5030MWH">
    <property type="taxonomic scope" value="Bacteria"/>
</dbReference>
<feature type="transmembrane region" description="Helical" evidence="9">
    <location>
        <begin position="59"/>
        <end position="77"/>
    </location>
</feature>
<comment type="function">
    <text evidence="9">Involved in protein export. Participates in an early event of protein translocation.</text>
</comment>
<gene>
    <name evidence="10" type="ordered locus">MCJ_006620</name>
</gene>
<dbReference type="GO" id="GO:0005886">
    <property type="term" value="C:plasma membrane"/>
    <property type="evidence" value="ECO:0007669"/>
    <property type="project" value="UniProtKB-SubCell"/>
</dbReference>